<dbReference type="Gene3D" id="3.40.50.2000">
    <property type="entry name" value="Glycogen Phosphorylase B"/>
    <property type="match status" value="2"/>
</dbReference>
<gene>
    <name evidence="7" type="ORF">JD82_02567</name>
</gene>
<sequence length="428" mass="46521">MTHSSGRPMRVLFTCIDHTTHFHSMVPLAWAMRLAGHEVRVAAQPGLAETITGAGLTAVPLGSDHTVWEHQAALAGQPGNAPRIDFTDLLDGAPDFADLLGLWTILTPTVFAPLNDLFVDELTEYAQHWKPDLVLWEPFTYAGGVAATVCGARHARLLWGADVLGRSRRALLGALDRMPPEHHDDPLGEWLGWTLHRYGCTFDEDVAFGHWTIEVEPPSLRLPTDEHVLSTRYVPYNGPSRVPDWLRNPPDVPRVCVTLGVSARDGKAGVHSVPPGELLHAVADLGVEVVATLTAEQAETLGRLPDSVRVVDRVPLHALLPHCDAIVHHGGAGTWGTALHYAVPQVIVPEIWDAPLKARMLADTGAGLTEPVGGLTTESLREAVRRVLTEPEFSEAARRLRAEMEDQPGPAELAAELQRLVLRSGRSA</sequence>
<keyword evidence="3 7" id="KW-0808">Transferase</keyword>
<dbReference type="Pfam" id="PF21036">
    <property type="entry name" value="EryCIII-like_N"/>
    <property type="match status" value="1"/>
</dbReference>
<evidence type="ECO:0000259" key="5">
    <source>
        <dbReference type="Pfam" id="PF06722"/>
    </source>
</evidence>
<keyword evidence="2" id="KW-0328">Glycosyltransferase</keyword>
<evidence type="ECO:0000313" key="7">
    <source>
        <dbReference type="EMBL" id="TWH20720.1"/>
    </source>
</evidence>
<dbReference type="GO" id="GO:0008194">
    <property type="term" value="F:UDP-glycosyltransferase activity"/>
    <property type="evidence" value="ECO:0007669"/>
    <property type="project" value="InterPro"/>
</dbReference>
<dbReference type="EMBL" id="VLJV01000001">
    <property type="protein sequence ID" value="TWH20720.1"/>
    <property type="molecule type" value="Genomic_DNA"/>
</dbReference>
<dbReference type="PANTHER" id="PTHR48050">
    <property type="entry name" value="STEROL 3-BETA-GLUCOSYLTRANSFERASE"/>
    <property type="match status" value="1"/>
</dbReference>
<organism evidence="7 8">
    <name type="scientific">Prauserella rugosa</name>
    <dbReference type="NCBI Taxonomy" id="43354"/>
    <lineage>
        <taxon>Bacteria</taxon>
        <taxon>Bacillati</taxon>
        <taxon>Actinomycetota</taxon>
        <taxon>Actinomycetes</taxon>
        <taxon>Pseudonocardiales</taxon>
        <taxon>Pseudonocardiaceae</taxon>
        <taxon>Prauserella</taxon>
    </lineage>
</organism>
<dbReference type="InterPro" id="IPR002213">
    <property type="entry name" value="UDP_glucos_trans"/>
</dbReference>
<evidence type="ECO:0000259" key="6">
    <source>
        <dbReference type="Pfam" id="PF21036"/>
    </source>
</evidence>
<dbReference type="FunFam" id="3.40.50.2000:FF:000072">
    <property type="entry name" value="Glycosyl transferase"/>
    <property type="match status" value="1"/>
</dbReference>
<name>A0A660CAV1_9PSEU</name>
<evidence type="ECO:0000256" key="3">
    <source>
        <dbReference type="ARBA" id="ARBA00022679"/>
    </source>
</evidence>
<evidence type="ECO:0000256" key="4">
    <source>
        <dbReference type="ARBA" id="ARBA00023194"/>
    </source>
</evidence>
<comment type="caution">
    <text evidence="7">The sequence shown here is derived from an EMBL/GenBank/DDBJ whole genome shotgun (WGS) entry which is preliminary data.</text>
</comment>
<feature type="domain" description="Erythromycin biosynthesis protein CIII-like N-terminal" evidence="6">
    <location>
        <begin position="30"/>
        <end position="260"/>
    </location>
</feature>
<evidence type="ECO:0000256" key="2">
    <source>
        <dbReference type="ARBA" id="ARBA00022676"/>
    </source>
</evidence>
<protein>
    <submittedName>
        <fullName evidence="7">Tylactone mycaminosyltransferase/glycosyltransferase DesVII/glycosyltransferase OleGII</fullName>
    </submittedName>
</protein>
<dbReference type="NCBIfam" id="TIGR04516">
    <property type="entry name" value="glycosyl_450act"/>
    <property type="match status" value="1"/>
</dbReference>
<dbReference type="AlphaFoldDB" id="A0A660CAV1"/>
<proteinExistence type="inferred from homology"/>
<dbReference type="GO" id="GO:0017000">
    <property type="term" value="P:antibiotic biosynthetic process"/>
    <property type="evidence" value="ECO:0007669"/>
    <property type="project" value="UniProtKB-KW"/>
</dbReference>
<dbReference type="InterPro" id="IPR048284">
    <property type="entry name" value="EryCIII-like_N"/>
</dbReference>
<keyword evidence="8" id="KW-1185">Reference proteome</keyword>
<dbReference type="RefSeq" id="WP_281292243.1">
    <property type="nucleotide sequence ID" value="NZ_JOIJ01000005.1"/>
</dbReference>
<keyword evidence="4" id="KW-0045">Antibiotic biosynthesis</keyword>
<accession>A0A660CAV1</accession>
<dbReference type="SUPFAM" id="SSF53756">
    <property type="entry name" value="UDP-Glycosyltransferase/glycogen phosphorylase"/>
    <property type="match status" value="1"/>
</dbReference>
<dbReference type="InterPro" id="IPR030953">
    <property type="entry name" value="Glycosyl_450act"/>
</dbReference>
<dbReference type="Proteomes" id="UP000317303">
    <property type="component" value="Unassembled WGS sequence"/>
</dbReference>
<reference evidence="7 8" key="1">
    <citation type="submission" date="2019-07" db="EMBL/GenBank/DDBJ databases">
        <title>R&amp;d 2014.</title>
        <authorList>
            <person name="Klenk H.-P."/>
        </authorList>
    </citation>
    <scope>NUCLEOTIDE SEQUENCE [LARGE SCALE GENOMIC DNA]</scope>
    <source>
        <strain evidence="7 8">DSM 43194</strain>
    </source>
</reference>
<dbReference type="GO" id="GO:0016758">
    <property type="term" value="F:hexosyltransferase activity"/>
    <property type="evidence" value="ECO:0007669"/>
    <property type="project" value="UniProtKB-ARBA"/>
</dbReference>
<feature type="domain" description="Erythromycin biosynthesis protein CIII-like C-terminal" evidence="5">
    <location>
        <begin position="277"/>
        <end position="419"/>
    </location>
</feature>
<dbReference type="Pfam" id="PF06722">
    <property type="entry name" value="EryCIII-like_C"/>
    <property type="match status" value="1"/>
</dbReference>
<dbReference type="InterPro" id="IPR050426">
    <property type="entry name" value="Glycosyltransferase_28"/>
</dbReference>
<dbReference type="CDD" id="cd03784">
    <property type="entry name" value="GT1_Gtf-like"/>
    <property type="match status" value="1"/>
</dbReference>
<evidence type="ECO:0000256" key="1">
    <source>
        <dbReference type="ARBA" id="ARBA00006962"/>
    </source>
</evidence>
<dbReference type="PANTHER" id="PTHR48050:SF13">
    <property type="entry name" value="STEROL 3-BETA-GLUCOSYLTRANSFERASE UGT80A2"/>
    <property type="match status" value="1"/>
</dbReference>
<dbReference type="InterPro" id="IPR010610">
    <property type="entry name" value="EryCIII-like_C"/>
</dbReference>
<comment type="similarity">
    <text evidence="1">Belongs to the glycosyltransferase 28 family.</text>
</comment>
<evidence type="ECO:0000313" key="8">
    <source>
        <dbReference type="Proteomes" id="UP000317303"/>
    </source>
</evidence>